<accession>A0ACC1I7Z0</accession>
<comment type="caution">
    <text evidence="1">The sequence shown here is derived from an EMBL/GenBank/DDBJ whole genome shotgun (WGS) entry which is preliminary data.</text>
</comment>
<reference evidence="1" key="1">
    <citation type="submission" date="2022-07" db="EMBL/GenBank/DDBJ databases">
        <title>Phylogenomic reconstructions and comparative analyses of Kickxellomycotina fungi.</title>
        <authorList>
            <person name="Reynolds N.K."/>
            <person name="Stajich J.E."/>
            <person name="Barry K."/>
            <person name="Grigoriev I.V."/>
            <person name="Crous P."/>
            <person name="Smith M.E."/>
        </authorList>
    </citation>
    <scope>NUCLEOTIDE SEQUENCE</scope>
    <source>
        <strain evidence="1">Benny 63K</strain>
    </source>
</reference>
<evidence type="ECO:0000313" key="1">
    <source>
        <dbReference type="EMBL" id="KAJ1887430.1"/>
    </source>
</evidence>
<dbReference type="EMBL" id="JANBPG010001995">
    <property type="protein sequence ID" value="KAJ1887430.1"/>
    <property type="molecule type" value="Genomic_DNA"/>
</dbReference>
<protein>
    <submittedName>
        <fullName evidence="1">Uncharacterized protein</fullName>
    </submittedName>
</protein>
<keyword evidence="2" id="KW-1185">Reference proteome</keyword>
<name>A0ACC1I7Z0_9FUNG</name>
<gene>
    <name evidence="1" type="ORF">LPJ66_009124</name>
</gene>
<proteinExistence type="predicted"/>
<organism evidence="1 2">
    <name type="scientific">Kickxella alabastrina</name>
    <dbReference type="NCBI Taxonomy" id="61397"/>
    <lineage>
        <taxon>Eukaryota</taxon>
        <taxon>Fungi</taxon>
        <taxon>Fungi incertae sedis</taxon>
        <taxon>Zoopagomycota</taxon>
        <taxon>Kickxellomycotina</taxon>
        <taxon>Kickxellomycetes</taxon>
        <taxon>Kickxellales</taxon>
        <taxon>Kickxellaceae</taxon>
        <taxon>Kickxella</taxon>
    </lineage>
</organism>
<sequence length="988" mass="108115">AVRTMVYAEDMRSRESYSSQGSSGPEIDQEFADWLVSRFNSTKASVVSPSPSVLAFDETRAQRVSMMLDMSAPSLVLTGGSDKVPPVPALPPVRPAPIVHAAAAEPMTFSTIVEVPEDVECSAAPISNKLKADSTAVDPGTEARPKSSRERTKKPNKTESMHDSKASLVTEKPRRKKTMDSGDKPDIKDPLAKRESKHKSKRESRREPKTEPSHEPKSEPLHEQKTESSHGHKRESKRDPKRASKRESRREPVADYKTDSEEPVPTISWNPSMSFPAMEQLSRRPSTSTPASSKPLTTSESNPCLRPTTASRNSEAADGTATTRPRSDSRLRRHTHNFFMSESNEFVVPTESLRLSRQITREIQMKDLPPLPPNATEIGEMSKLAGSNYKAGRNTAPSTKSGIIAHFSSHVDLVRRKDASMDKPRSSSMAIDSLEKVRPMTAVPKTEESRTSKGCSEEYSLSANYDLRAIPAEGSGPSWGFRISSLVYLEPMERAKMDTSSHVVHAHIETMNRRKLPDPQKDTPPVMPPMPAMPAEPMPQPLLSASKSLRGTRRKSVSKGDQPPSGSGSNSSGTSTSTSSGSRPQAGLGLGLSSTTSNTDSNKAVGPGVRGALYELAYLSTQSKKVWSANDTIFGKMLKAGLEVTRIAEQDFYDFCVDELLKGSNDAFHDLQAMGNKEVAQQLFESFNASNSTTTATTTTTAAEEYEIAHPHFNNSPPPHAPAVRTRKSPTGVSFPRLCDDRHPQQQKQQQAANEDEDREEEEEGLDEILFATNSRVDAETRATVRGCIDSTDVSQYILADFDSIVAKAYRDFTQTALQILTKSHHSKPISEIVATYTAGQYTLGRRPSEPLSASTVGAAADEVGELALELHRRDISEVKYSLDQLRRYAATGLCKYVTSQVLLSTGVENDLVDKLEEAAGALSCTMDQIDILQGLDGAGAVEKEDIRALREKAAAHRRAVDRLKAEGREAGVIRETFEEVLLAIQVL</sequence>
<evidence type="ECO:0000313" key="2">
    <source>
        <dbReference type="Proteomes" id="UP001150581"/>
    </source>
</evidence>
<dbReference type="Proteomes" id="UP001150581">
    <property type="component" value="Unassembled WGS sequence"/>
</dbReference>
<feature type="non-terminal residue" evidence="1">
    <location>
        <position position="1"/>
    </location>
</feature>